<feature type="transmembrane region" description="Helical" evidence="2">
    <location>
        <begin position="135"/>
        <end position="157"/>
    </location>
</feature>
<reference evidence="5 7" key="2">
    <citation type="submission" date="2018-12" db="EMBL/GenBank/DDBJ databases">
        <authorList>
            <person name="hu s."/>
            <person name="Xu Y."/>
            <person name="Xu B."/>
            <person name="Li F."/>
        </authorList>
    </citation>
    <scope>NUCLEOTIDE SEQUENCE [LARGE SCALE GENOMIC DNA]</scope>
    <source>
        <strain evidence="5 7">KSW2-17</strain>
    </source>
</reference>
<feature type="region of interest" description="Disordered" evidence="1">
    <location>
        <begin position="361"/>
        <end position="384"/>
    </location>
</feature>
<dbReference type="Pfam" id="PF04892">
    <property type="entry name" value="VanZ"/>
    <property type="match status" value="1"/>
</dbReference>
<evidence type="ECO:0000256" key="2">
    <source>
        <dbReference type="SAM" id="Phobius"/>
    </source>
</evidence>
<keyword evidence="2" id="KW-0472">Membrane</keyword>
<evidence type="ECO:0000313" key="5">
    <source>
        <dbReference type="EMBL" id="RUQ84378.1"/>
    </source>
</evidence>
<evidence type="ECO:0000259" key="3">
    <source>
        <dbReference type="Pfam" id="PF04892"/>
    </source>
</evidence>
<dbReference type="PANTHER" id="PTHR36834">
    <property type="entry name" value="MEMBRANE PROTEIN-RELATED"/>
    <property type="match status" value="1"/>
</dbReference>
<gene>
    <name evidence="4" type="ORF">CLV49_0483</name>
    <name evidence="5" type="ORF">ELQ93_16390</name>
</gene>
<dbReference type="InterPro" id="IPR006976">
    <property type="entry name" value="VanZ-like"/>
</dbReference>
<dbReference type="EMBL" id="PYAU01000001">
    <property type="protein sequence ID" value="PSL36881.1"/>
    <property type="molecule type" value="Genomic_DNA"/>
</dbReference>
<feature type="transmembrane region" description="Helical" evidence="2">
    <location>
        <begin position="212"/>
        <end position="240"/>
    </location>
</feature>
<accession>A0A2P8GSE0</accession>
<feature type="compositionally biased region" description="Basic and acidic residues" evidence="1">
    <location>
        <begin position="365"/>
        <end position="374"/>
    </location>
</feature>
<dbReference type="OrthoDB" id="4822551at2"/>
<dbReference type="PANTHER" id="PTHR36834:SF1">
    <property type="entry name" value="INTEGRAL MEMBRANE PROTEIN"/>
    <property type="match status" value="1"/>
</dbReference>
<dbReference type="RefSeq" id="WP_106562105.1">
    <property type="nucleotide sequence ID" value="NZ_PYAU01000001.1"/>
</dbReference>
<feature type="transmembrane region" description="Helical" evidence="2">
    <location>
        <begin position="252"/>
        <end position="269"/>
    </location>
</feature>
<reference evidence="4 6" key="1">
    <citation type="submission" date="2018-03" db="EMBL/GenBank/DDBJ databases">
        <title>Genomic Encyclopedia of Archaeal and Bacterial Type Strains, Phase II (KMG-II): from individual species to whole genera.</title>
        <authorList>
            <person name="Goeker M."/>
        </authorList>
    </citation>
    <scope>NUCLEOTIDE SEQUENCE [LARGE SCALE GENOMIC DNA]</scope>
    <source>
        <strain evidence="4 6">DSM 21548</strain>
    </source>
</reference>
<feature type="transmembrane region" description="Helical" evidence="2">
    <location>
        <begin position="301"/>
        <end position="319"/>
    </location>
</feature>
<keyword evidence="7" id="KW-1185">Reference proteome</keyword>
<sequence>MGEWERQAIIGVLGGGGAFAAVFFPIVVVQSRRYGRVSLARLVGAAAISVYAVALLAYTFIPLPDSRTACLSGGIPPQLTPFAFVGDVATDVRDHGTGALLTGRATLQVVLNVLLFVPLGVIARRYWSFGILTSTALGLLASLVIEATQLTGIWGLYACAYRVADVDDLLANTAGALLGALVAPVVLWWMPRTHDLRSRRLEARPVTVWRRWLGMLLDLTAFATVSTLVSGAIIGVRVLLGGIAAPTPLENLVVACVAGIVVVLVPALVGSGGSIGQRLVWLEPATPSGARPALPRRLSRAATTGGAYTASVALGAVVVDDPFPALVVGAGALVSWLLVIAAVLSVPLTRGRRGLSGVLSGTEMVDSRTRDRRAPSAPSGPYVP</sequence>
<dbReference type="EMBL" id="RZGY01000003">
    <property type="protein sequence ID" value="RUQ84378.1"/>
    <property type="molecule type" value="Genomic_DNA"/>
</dbReference>
<organism evidence="4 6">
    <name type="scientific">Labedella gwakjiensis</name>
    <dbReference type="NCBI Taxonomy" id="390269"/>
    <lineage>
        <taxon>Bacteria</taxon>
        <taxon>Bacillati</taxon>
        <taxon>Actinomycetota</taxon>
        <taxon>Actinomycetes</taxon>
        <taxon>Micrococcales</taxon>
        <taxon>Microbacteriaceae</taxon>
        <taxon>Labedella</taxon>
    </lineage>
</organism>
<protein>
    <submittedName>
        <fullName evidence="4">RDD family protein</fullName>
    </submittedName>
    <submittedName>
        <fullName evidence="5">VanZ family protein</fullName>
    </submittedName>
</protein>
<evidence type="ECO:0000313" key="7">
    <source>
        <dbReference type="Proteomes" id="UP000268291"/>
    </source>
</evidence>
<evidence type="ECO:0000313" key="4">
    <source>
        <dbReference type="EMBL" id="PSL36881.1"/>
    </source>
</evidence>
<dbReference type="AlphaFoldDB" id="A0A2P8GSE0"/>
<feature type="transmembrane region" description="Helical" evidence="2">
    <location>
        <begin position="169"/>
        <end position="191"/>
    </location>
</feature>
<dbReference type="InterPro" id="IPR053150">
    <property type="entry name" value="Teicoplanin_resist-assoc"/>
</dbReference>
<proteinExistence type="predicted"/>
<feature type="transmembrane region" description="Helical" evidence="2">
    <location>
        <begin position="39"/>
        <end position="61"/>
    </location>
</feature>
<comment type="caution">
    <text evidence="4">The sequence shown here is derived from an EMBL/GenBank/DDBJ whole genome shotgun (WGS) entry which is preliminary data.</text>
</comment>
<feature type="transmembrane region" description="Helical" evidence="2">
    <location>
        <begin position="6"/>
        <end position="27"/>
    </location>
</feature>
<dbReference type="Proteomes" id="UP000268291">
    <property type="component" value="Unassembled WGS sequence"/>
</dbReference>
<keyword evidence="2" id="KW-0812">Transmembrane</keyword>
<feature type="transmembrane region" description="Helical" evidence="2">
    <location>
        <begin position="325"/>
        <end position="346"/>
    </location>
</feature>
<feature type="transmembrane region" description="Helical" evidence="2">
    <location>
        <begin position="105"/>
        <end position="123"/>
    </location>
</feature>
<dbReference type="Proteomes" id="UP000241203">
    <property type="component" value="Unassembled WGS sequence"/>
</dbReference>
<name>A0A2P8GSE0_9MICO</name>
<evidence type="ECO:0000313" key="6">
    <source>
        <dbReference type="Proteomes" id="UP000241203"/>
    </source>
</evidence>
<keyword evidence="2" id="KW-1133">Transmembrane helix</keyword>
<feature type="domain" description="VanZ-like" evidence="3">
    <location>
        <begin position="50"/>
        <end position="185"/>
    </location>
</feature>
<evidence type="ECO:0000256" key="1">
    <source>
        <dbReference type="SAM" id="MobiDB-lite"/>
    </source>
</evidence>